<dbReference type="NCBIfam" id="TIGR01993">
    <property type="entry name" value="Pyr-5-nucltdase"/>
    <property type="match status" value="1"/>
</dbReference>
<gene>
    <name evidence="1" type="ORF">METZ01_LOCUS305978</name>
</gene>
<dbReference type="InterPro" id="IPR023214">
    <property type="entry name" value="HAD_sf"/>
</dbReference>
<dbReference type="EMBL" id="UINC01096329">
    <property type="protein sequence ID" value="SVC53124.1"/>
    <property type="molecule type" value="Genomic_DNA"/>
</dbReference>
<dbReference type="NCBIfam" id="TIGR01509">
    <property type="entry name" value="HAD-SF-IA-v3"/>
    <property type="match status" value="1"/>
</dbReference>
<dbReference type="Gene3D" id="1.10.150.450">
    <property type="match status" value="1"/>
</dbReference>
<dbReference type="InterPro" id="IPR010237">
    <property type="entry name" value="Pyr-5-nucltdase"/>
</dbReference>
<proteinExistence type="predicted"/>
<dbReference type="PANTHER" id="PTHR12725">
    <property type="entry name" value="HALOACID DEHALOGENASE-LIKE HYDROLASE"/>
    <property type="match status" value="1"/>
</dbReference>
<protein>
    <recommendedName>
        <fullName evidence="2">Pyrimidine 5'-nucleotidase</fullName>
    </recommendedName>
</protein>
<organism evidence="1">
    <name type="scientific">marine metagenome</name>
    <dbReference type="NCBI Taxonomy" id="408172"/>
    <lineage>
        <taxon>unclassified sequences</taxon>
        <taxon>metagenomes</taxon>
        <taxon>ecological metagenomes</taxon>
    </lineage>
</organism>
<dbReference type="InterPro" id="IPR041492">
    <property type="entry name" value="HAD_2"/>
</dbReference>
<evidence type="ECO:0008006" key="2">
    <source>
        <dbReference type="Google" id="ProtNLM"/>
    </source>
</evidence>
<name>A0A382MVZ6_9ZZZZ</name>
<sequence>MTQYISKKLNLDLKKAKELQTNYFHKYNTSLNGLMKHHEIDPKNFLDYVHDINLDVIKKDLNLNNELTNLKAKKFCYTNGSRRHALNVLGRLGIIDQFDGIFDIVDANYVPKPVMEPYKIFIKKFNIKPEEAAFVEDIAQNLKSPKELGMKTVWLENEEAWGKKHSNKDFIDLKIKNLSSFLKEINILKVA</sequence>
<dbReference type="AlphaFoldDB" id="A0A382MVZ6"/>
<dbReference type="Gene3D" id="3.40.50.1000">
    <property type="entry name" value="HAD superfamily/HAD-like"/>
    <property type="match status" value="1"/>
</dbReference>
<accession>A0A382MVZ6</accession>
<dbReference type="InterPro" id="IPR036412">
    <property type="entry name" value="HAD-like_sf"/>
</dbReference>
<reference evidence="1" key="1">
    <citation type="submission" date="2018-05" db="EMBL/GenBank/DDBJ databases">
        <authorList>
            <person name="Lanie J.A."/>
            <person name="Ng W.-L."/>
            <person name="Kazmierczak K.M."/>
            <person name="Andrzejewski T.M."/>
            <person name="Davidsen T.M."/>
            <person name="Wayne K.J."/>
            <person name="Tettelin H."/>
            <person name="Glass J.I."/>
            <person name="Rusch D."/>
            <person name="Podicherti R."/>
            <person name="Tsui H.-C.T."/>
            <person name="Winkler M.E."/>
        </authorList>
    </citation>
    <scope>NUCLEOTIDE SEQUENCE</scope>
</reference>
<evidence type="ECO:0000313" key="1">
    <source>
        <dbReference type="EMBL" id="SVC53124.1"/>
    </source>
</evidence>
<dbReference type="InterPro" id="IPR006439">
    <property type="entry name" value="HAD-SF_hydro_IA"/>
</dbReference>
<dbReference type="PANTHER" id="PTHR12725:SF117">
    <property type="entry name" value="HALOACID DEHALOGENASE-LIKE HYDROLASE"/>
    <property type="match status" value="1"/>
</dbReference>
<dbReference type="SUPFAM" id="SSF56784">
    <property type="entry name" value="HAD-like"/>
    <property type="match status" value="1"/>
</dbReference>
<dbReference type="Pfam" id="PF13419">
    <property type="entry name" value="HAD_2"/>
    <property type="match status" value="1"/>
</dbReference>